<evidence type="ECO:0000313" key="1">
    <source>
        <dbReference type="EMBL" id="CAH1423066.1"/>
    </source>
</evidence>
<reference evidence="1 2" key="1">
    <citation type="submission" date="2022-01" db="EMBL/GenBank/DDBJ databases">
        <authorList>
            <person name="Xiong W."/>
            <person name="Schranz E."/>
        </authorList>
    </citation>
    <scope>NUCLEOTIDE SEQUENCE [LARGE SCALE GENOMIC DNA]</scope>
</reference>
<proteinExistence type="predicted"/>
<name>A0AAU9M7N9_9ASTR</name>
<accession>A0AAU9M7N9</accession>
<protein>
    <submittedName>
        <fullName evidence="1">Uncharacterized protein</fullName>
    </submittedName>
</protein>
<dbReference type="EMBL" id="CAKMRJ010001112">
    <property type="protein sequence ID" value="CAH1423066.1"/>
    <property type="molecule type" value="Genomic_DNA"/>
</dbReference>
<comment type="caution">
    <text evidence="1">The sequence shown here is derived from an EMBL/GenBank/DDBJ whole genome shotgun (WGS) entry which is preliminary data.</text>
</comment>
<sequence>MILLLLQVGDLTTSHDSINPLLPNSLLKSRLYNSIARLIHDSQILLTADFWSYWQSKFIEINKKIIKVFDTGLVDSSLQQKSTIWIQP</sequence>
<keyword evidence="2" id="KW-1185">Reference proteome</keyword>
<dbReference type="Proteomes" id="UP001157418">
    <property type="component" value="Unassembled WGS sequence"/>
</dbReference>
<evidence type="ECO:0000313" key="2">
    <source>
        <dbReference type="Proteomes" id="UP001157418"/>
    </source>
</evidence>
<dbReference type="AlphaFoldDB" id="A0AAU9M7N9"/>
<gene>
    <name evidence="1" type="ORF">LVIROSA_LOCUS10360</name>
</gene>
<organism evidence="1 2">
    <name type="scientific">Lactuca virosa</name>
    <dbReference type="NCBI Taxonomy" id="75947"/>
    <lineage>
        <taxon>Eukaryota</taxon>
        <taxon>Viridiplantae</taxon>
        <taxon>Streptophyta</taxon>
        <taxon>Embryophyta</taxon>
        <taxon>Tracheophyta</taxon>
        <taxon>Spermatophyta</taxon>
        <taxon>Magnoliopsida</taxon>
        <taxon>eudicotyledons</taxon>
        <taxon>Gunneridae</taxon>
        <taxon>Pentapetalae</taxon>
        <taxon>asterids</taxon>
        <taxon>campanulids</taxon>
        <taxon>Asterales</taxon>
        <taxon>Asteraceae</taxon>
        <taxon>Cichorioideae</taxon>
        <taxon>Cichorieae</taxon>
        <taxon>Lactucinae</taxon>
        <taxon>Lactuca</taxon>
    </lineage>
</organism>